<evidence type="ECO:0000256" key="1">
    <source>
        <dbReference type="SAM" id="MobiDB-lite"/>
    </source>
</evidence>
<organism evidence="2 3">
    <name type="scientific">Micromonospora rubida</name>
    <dbReference type="NCBI Taxonomy" id="2697657"/>
    <lineage>
        <taxon>Bacteria</taxon>
        <taxon>Bacillati</taxon>
        <taxon>Actinomycetota</taxon>
        <taxon>Actinomycetes</taxon>
        <taxon>Micromonosporales</taxon>
        <taxon>Micromonosporaceae</taxon>
        <taxon>Micromonospora</taxon>
    </lineage>
</organism>
<name>A0ABW7SKZ7_9ACTN</name>
<evidence type="ECO:0000313" key="2">
    <source>
        <dbReference type="EMBL" id="MFI0794373.1"/>
    </source>
</evidence>
<sequence>MSRTLFSEVGQRTVGQRVEANLSEVIRGHSLHGCVVGDDLDLGDSIQDVLWRARPDLPPQAAHAVVVENQIPALGATALPTHRDSMSSKSARVEGWVRSMP</sequence>
<protein>
    <submittedName>
        <fullName evidence="2">Uncharacterized protein</fullName>
    </submittedName>
</protein>
<dbReference type="RefSeq" id="WP_396680605.1">
    <property type="nucleotide sequence ID" value="NZ_JBIRPU010000010.1"/>
</dbReference>
<accession>A0ABW7SKZ7</accession>
<reference evidence="2 3" key="1">
    <citation type="submission" date="2024-10" db="EMBL/GenBank/DDBJ databases">
        <title>The Natural Products Discovery Center: Release of the First 8490 Sequenced Strains for Exploring Actinobacteria Biosynthetic Diversity.</title>
        <authorList>
            <person name="Kalkreuter E."/>
            <person name="Kautsar S.A."/>
            <person name="Yang D."/>
            <person name="Bader C.D."/>
            <person name="Teijaro C.N."/>
            <person name="Fluegel L."/>
            <person name="Davis C.M."/>
            <person name="Simpson J.R."/>
            <person name="Lauterbach L."/>
            <person name="Steele A.D."/>
            <person name="Gui C."/>
            <person name="Meng S."/>
            <person name="Li G."/>
            <person name="Viehrig K."/>
            <person name="Ye F."/>
            <person name="Su P."/>
            <person name="Kiefer A.F."/>
            <person name="Nichols A."/>
            <person name="Cepeda A.J."/>
            <person name="Yan W."/>
            <person name="Fan B."/>
            <person name="Jiang Y."/>
            <person name="Adhikari A."/>
            <person name="Zheng C.-J."/>
            <person name="Schuster L."/>
            <person name="Cowan T.M."/>
            <person name="Smanski M.J."/>
            <person name="Chevrette M.G."/>
            <person name="De Carvalho L.P.S."/>
            <person name="Shen B."/>
        </authorList>
    </citation>
    <scope>NUCLEOTIDE SEQUENCE [LARGE SCALE GENOMIC DNA]</scope>
    <source>
        <strain evidence="2 3">NPDC021253</strain>
    </source>
</reference>
<proteinExistence type="predicted"/>
<dbReference type="EMBL" id="JBIRPU010000010">
    <property type="protein sequence ID" value="MFI0794373.1"/>
    <property type="molecule type" value="Genomic_DNA"/>
</dbReference>
<comment type="caution">
    <text evidence="2">The sequence shown here is derived from an EMBL/GenBank/DDBJ whole genome shotgun (WGS) entry which is preliminary data.</text>
</comment>
<evidence type="ECO:0000313" key="3">
    <source>
        <dbReference type="Proteomes" id="UP001611075"/>
    </source>
</evidence>
<keyword evidence="3" id="KW-1185">Reference proteome</keyword>
<gene>
    <name evidence="2" type="ORF">ACH4OY_17075</name>
</gene>
<feature type="region of interest" description="Disordered" evidence="1">
    <location>
        <begin position="80"/>
        <end position="101"/>
    </location>
</feature>
<dbReference type="Proteomes" id="UP001611075">
    <property type="component" value="Unassembled WGS sequence"/>
</dbReference>